<dbReference type="Pfam" id="PF00248">
    <property type="entry name" value="Aldo_ket_red"/>
    <property type="match status" value="1"/>
</dbReference>
<organism evidence="2 3">
    <name type="scientific">Alicyclobacillus cellulosilyticus</name>
    <dbReference type="NCBI Taxonomy" id="1003997"/>
    <lineage>
        <taxon>Bacteria</taxon>
        <taxon>Bacillati</taxon>
        <taxon>Bacillota</taxon>
        <taxon>Bacilli</taxon>
        <taxon>Bacillales</taxon>
        <taxon>Alicyclobacillaceae</taxon>
        <taxon>Alicyclobacillus</taxon>
    </lineage>
</organism>
<dbReference type="SUPFAM" id="SSF51430">
    <property type="entry name" value="NAD(P)-linked oxidoreductase"/>
    <property type="match status" value="1"/>
</dbReference>
<accession>A0A917NHY8</accession>
<name>A0A917NHY8_9BACL</name>
<dbReference type="InterPro" id="IPR023210">
    <property type="entry name" value="NADP_OxRdtase_dom"/>
</dbReference>
<dbReference type="PRINTS" id="PR00069">
    <property type="entry name" value="ALDKETRDTASE"/>
</dbReference>
<dbReference type="InterPro" id="IPR053135">
    <property type="entry name" value="AKR2_Oxidoreductase"/>
</dbReference>
<evidence type="ECO:0000313" key="3">
    <source>
        <dbReference type="Proteomes" id="UP000637695"/>
    </source>
</evidence>
<evidence type="ECO:0000259" key="1">
    <source>
        <dbReference type="Pfam" id="PF00248"/>
    </source>
</evidence>
<sequence>METRRLGRIGHMSSVIIFGAASLSDVSQEEADASIQFALDSGINHFDTAASYGESELRLGPWMPKIRNKIFLATKTGERTRDEAMRSIERSLKRLQVDSVDLMQLHAVTSFEELDQCTRKGGALEAAIAAKEQGMVKHIGITGHGHLAPKVHLEALRRYPFETVLTPYNFILYNNPEYRQAFDALVEEVKRQDVGLMTIKAIARGPWPSEDAKKYATWYEPFDDQEHIDRCVSFVLSRPEITGLASAGDVRLLPKIVEAYKRYRKLSGEEQEALMATAGSYASPFGPF</sequence>
<dbReference type="Proteomes" id="UP000637695">
    <property type="component" value="Unassembled WGS sequence"/>
</dbReference>
<evidence type="ECO:0000313" key="2">
    <source>
        <dbReference type="EMBL" id="GGJ02106.1"/>
    </source>
</evidence>
<gene>
    <name evidence="2" type="ORF">GCM10010885_09220</name>
</gene>
<proteinExistence type="predicted"/>
<dbReference type="InterPro" id="IPR036812">
    <property type="entry name" value="NAD(P)_OxRdtase_dom_sf"/>
</dbReference>
<feature type="domain" description="NADP-dependent oxidoreductase" evidence="1">
    <location>
        <begin position="16"/>
        <end position="214"/>
    </location>
</feature>
<dbReference type="CDD" id="cd19100">
    <property type="entry name" value="AKR_unchar"/>
    <property type="match status" value="1"/>
</dbReference>
<reference evidence="2" key="1">
    <citation type="journal article" date="2014" name="Int. J. Syst. Evol. Microbiol.">
        <title>Complete genome sequence of Corynebacterium casei LMG S-19264T (=DSM 44701T), isolated from a smear-ripened cheese.</title>
        <authorList>
            <consortium name="US DOE Joint Genome Institute (JGI-PGF)"/>
            <person name="Walter F."/>
            <person name="Albersmeier A."/>
            <person name="Kalinowski J."/>
            <person name="Ruckert C."/>
        </authorList>
    </citation>
    <scope>NUCLEOTIDE SEQUENCE</scope>
    <source>
        <strain evidence="2">JCM 18487</strain>
    </source>
</reference>
<dbReference type="AlphaFoldDB" id="A0A917NHY8"/>
<dbReference type="InterPro" id="IPR020471">
    <property type="entry name" value="AKR"/>
</dbReference>
<dbReference type="GO" id="GO:0016491">
    <property type="term" value="F:oxidoreductase activity"/>
    <property type="evidence" value="ECO:0007669"/>
    <property type="project" value="InterPro"/>
</dbReference>
<dbReference type="PANTHER" id="PTHR43312">
    <property type="entry name" value="D-THREO-ALDOSE 1-DEHYDROGENASE"/>
    <property type="match status" value="1"/>
</dbReference>
<dbReference type="Gene3D" id="3.20.20.100">
    <property type="entry name" value="NADP-dependent oxidoreductase domain"/>
    <property type="match status" value="1"/>
</dbReference>
<protein>
    <submittedName>
        <fullName evidence="2">Oxidoreductase</fullName>
    </submittedName>
</protein>
<reference evidence="2" key="2">
    <citation type="submission" date="2020-09" db="EMBL/GenBank/DDBJ databases">
        <authorList>
            <person name="Sun Q."/>
            <person name="Ohkuma M."/>
        </authorList>
    </citation>
    <scope>NUCLEOTIDE SEQUENCE</scope>
    <source>
        <strain evidence="2">JCM 18487</strain>
    </source>
</reference>
<keyword evidence="3" id="KW-1185">Reference proteome</keyword>
<comment type="caution">
    <text evidence="2">The sequence shown here is derived from an EMBL/GenBank/DDBJ whole genome shotgun (WGS) entry which is preliminary data.</text>
</comment>
<dbReference type="PANTHER" id="PTHR43312:SF1">
    <property type="entry name" value="NADP-DEPENDENT OXIDOREDUCTASE DOMAIN-CONTAINING PROTEIN"/>
    <property type="match status" value="1"/>
</dbReference>
<dbReference type="EMBL" id="BMOY01000010">
    <property type="protein sequence ID" value="GGJ02106.1"/>
    <property type="molecule type" value="Genomic_DNA"/>
</dbReference>